<gene>
    <name evidence="1" type="ORF">RPERSI_LOCUS9370</name>
</gene>
<organism evidence="1 2">
    <name type="scientific">Racocetra persica</name>
    <dbReference type="NCBI Taxonomy" id="160502"/>
    <lineage>
        <taxon>Eukaryota</taxon>
        <taxon>Fungi</taxon>
        <taxon>Fungi incertae sedis</taxon>
        <taxon>Mucoromycota</taxon>
        <taxon>Glomeromycotina</taxon>
        <taxon>Glomeromycetes</taxon>
        <taxon>Diversisporales</taxon>
        <taxon>Gigasporaceae</taxon>
        <taxon>Racocetra</taxon>
    </lineage>
</organism>
<comment type="caution">
    <text evidence="1">The sequence shown here is derived from an EMBL/GenBank/DDBJ whole genome shotgun (WGS) entry which is preliminary data.</text>
</comment>
<feature type="non-terminal residue" evidence="1">
    <location>
        <position position="1"/>
    </location>
</feature>
<reference evidence="1" key="1">
    <citation type="submission" date="2021-06" db="EMBL/GenBank/DDBJ databases">
        <authorList>
            <person name="Kallberg Y."/>
            <person name="Tangrot J."/>
            <person name="Rosling A."/>
        </authorList>
    </citation>
    <scope>NUCLEOTIDE SEQUENCE</scope>
    <source>
        <strain evidence="1">MA461A</strain>
    </source>
</reference>
<sequence>KRKREDQILIKSEKFEHTVYDKFMHIKEESNTHMNVEIVVDVLQIIIELGK</sequence>
<protein>
    <submittedName>
        <fullName evidence="1">1899_t:CDS:1</fullName>
    </submittedName>
</protein>
<evidence type="ECO:0000313" key="1">
    <source>
        <dbReference type="EMBL" id="CAG8687493.1"/>
    </source>
</evidence>
<name>A0ACA9P224_9GLOM</name>
<dbReference type="EMBL" id="CAJVQC010017695">
    <property type="protein sequence ID" value="CAG8687493.1"/>
    <property type="molecule type" value="Genomic_DNA"/>
</dbReference>
<proteinExistence type="predicted"/>
<dbReference type="Proteomes" id="UP000789920">
    <property type="component" value="Unassembled WGS sequence"/>
</dbReference>
<accession>A0ACA9P224</accession>
<evidence type="ECO:0000313" key="2">
    <source>
        <dbReference type="Proteomes" id="UP000789920"/>
    </source>
</evidence>
<keyword evidence="2" id="KW-1185">Reference proteome</keyword>